<protein>
    <recommendedName>
        <fullName evidence="3">phosphoenolpyruvate--glycerone phosphotransferase</fullName>
        <ecNumber evidence="3">2.7.1.121</ecNumber>
    </recommendedName>
</protein>
<dbReference type="Gene3D" id="1.25.40.340">
    <property type="match status" value="1"/>
</dbReference>
<dbReference type="FunFam" id="1.25.40.340:FF:000002">
    <property type="entry name" value="Dihydroxyacetone kinase, L subunit"/>
    <property type="match status" value="1"/>
</dbReference>
<dbReference type="SMART" id="SM01120">
    <property type="entry name" value="Dak2"/>
    <property type="match status" value="1"/>
</dbReference>
<evidence type="ECO:0000256" key="7">
    <source>
        <dbReference type="ARBA" id="ARBA00046577"/>
    </source>
</evidence>
<evidence type="ECO:0000256" key="5">
    <source>
        <dbReference type="ARBA" id="ARBA00022777"/>
    </source>
</evidence>
<dbReference type="AlphaFoldDB" id="A0A419T7X6"/>
<evidence type="ECO:0000256" key="2">
    <source>
        <dbReference type="ARBA" id="ARBA00004745"/>
    </source>
</evidence>
<dbReference type="InterPro" id="IPR004007">
    <property type="entry name" value="DhaL_dom"/>
</dbReference>
<dbReference type="Proteomes" id="UP000284277">
    <property type="component" value="Unassembled WGS sequence"/>
</dbReference>
<dbReference type="OrthoDB" id="9800291at2"/>
<proteinExistence type="predicted"/>
<dbReference type="InterPro" id="IPR036117">
    <property type="entry name" value="DhaL_dom_sf"/>
</dbReference>
<comment type="subunit">
    <text evidence="7">Homodimer. The dihydroxyacetone kinase complex is composed of a homodimer of DhaM, a homodimer of DhaK and the subunit DhaL.</text>
</comment>
<evidence type="ECO:0000256" key="1">
    <source>
        <dbReference type="ARBA" id="ARBA00001113"/>
    </source>
</evidence>
<comment type="function">
    <text evidence="8">ADP-binding subunit of the dihydroxyacetone kinase, which is responsible for the phosphoenolpyruvate (PEP)-dependent phosphorylation of dihydroxyacetone. DhaL-ADP is converted to DhaL-ATP via a phosphoryl group transfer from DhaM and transmits it to dihydroxyacetone binds to DhaK.</text>
</comment>
<dbReference type="InterPro" id="IPR050861">
    <property type="entry name" value="Dihydroxyacetone_Kinase"/>
</dbReference>
<name>A0A419T7X6_9FIRM</name>
<dbReference type="PANTHER" id="PTHR28629:SF4">
    <property type="entry name" value="TRIOKINASE_FMN CYCLASE"/>
    <property type="match status" value="1"/>
</dbReference>
<dbReference type="GO" id="GO:0005829">
    <property type="term" value="C:cytosol"/>
    <property type="evidence" value="ECO:0007669"/>
    <property type="project" value="TreeGrafter"/>
</dbReference>
<dbReference type="EC" id="2.7.1.121" evidence="3"/>
<keyword evidence="4" id="KW-0808">Transferase</keyword>
<dbReference type="RefSeq" id="WP_120195717.1">
    <property type="nucleotide sequence ID" value="NZ_MCIA01000006.1"/>
</dbReference>
<evidence type="ECO:0000256" key="8">
    <source>
        <dbReference type="ARBA" id="ARBA00055771"/>
    </source>
</evidence>
<organism evidence="10 11">
    <name type="scientific">Lacrimispora algidixylanolytica</name>
    <dbReference type="NCBI Taxonomy" id="94868"/>
    <lineage>
        <taxon>Bacteria</taxon>
        <taxon>Bacillati</taxon>
        <taxon>Bacillota</taxon>
        <taxon>Clostridia</taxon>
        <taxon>Lachnospirales</taxon>
        <taxon>Lachnospiraceae</taxon>
        <taxon>Lacrimispora</taxon>
    </lineage>
</organism>
<keyword evidence="5" id="KW-0418">Kinase</keyword>
<comment type="caution">
    <text evidence="10">The sequence shown here is derived from an EMBL/GenBank/DDBJ whole genome shotgun (WGS) entry which is preliminary data.</text>
</comment>
<sequence length="205" mass="21959">MNQQELIAMLYRISKIMEENRNYLIELDRVVGDSDLGLTMSDGFLAAYNTVSDGTELDLGKLLYMAGKTMGNKVPSTMGTLMAAGLMRAGKTLKGKTELTEHEVCLMFEAYEEGVADLGKAKPGDKTFLDGFHPGVQALGEKLESGQSLREALKEAALKANEGFEYTTTMIAVHGRAATRGEASRALKDPGAAVAALIMKAAADC</sequence>
<dbReference type="GO" id="GO:0004371">
    <property type="term" value="F:glycerone kinase activity"/>
    <property type="evidence" value="ECO:0007669"/>
    <property type="project" value="InterPro"/>
</dbReference>
<dbReference type="EMBL" id="MCIA01000006">
    <property type="protein sequence ID" value="RKD33660.1"/>
    <property type="molecule type" value="Genomic_DNA"/>
</dbReference>
<evidence type="ECO:0000256" key="3">
    <source>
        <dbReference type="ARBA" id="ARBA00012095"/>
    </source>
</evidence>
<dbReference type="GO" id="GO:0047324">
    <property type="term" value="F:phosphoenolpyruvate-glycerone phosphotransferase activity"/>
    <property type="evidence" value="ECO:0007669"/>
    <property type="project" value="UniProtKB-EC"/>
</dbReference>
<evidence type="ECO:0000313" key="10">
    <source>
        <dbReference type="EMBL" id="RKD33660.1"/>
    </source>
</evidence>
<dbReference type="SUPFAM" id="SSF101473">
    <property type="entry name" value="DhaL-like"/>
    <property type="match status" value="1"/>
</dbReference>
<comment type="catalytic activity">
    <reaction evidence="1">
        <text>dihydroxyacetone + phosphoenolpyruvate = dihydroxyacetone phosphate + pyruvate</text>
        <dbReference type="Rhea" id="RHEA:18381"/>
        <dbReference type="ChEBI" id="CHEBI:15361"/>
        <dbReference type="ChEBI" id="CHEBI:16016"/>
        <dbReference type="ChEBI" id="CHEBI:57642"/>
        <dbReference type="ChEBI" id="CHEBI:58702"/>
        <dbReference type="EC" id="2.7.1.121"/>
    </reaction>
</comment>
<evidence type="ECO:0000313" key="11">
    <source>
        <dbReference type="Proteomes" id="UP000284277"/>
    </source>
</evidence>
<feature type="domain" description="DhaL" evidence="9">
    <location>
        <begin position="4"/>
        <end position="204"/>
    </location>
</feature>
<gene>
    <name evidence="10" type="ORF">BET01_14110</name>
</gene>
<dbReference type="Pfam" id="PF02734">
    <property type="entry name" value="Dak2"/>
    <property type="match status" value="1"/>
</dbReference>
<evidence type="ECO:0000256" key="4">
    <source>
        <dbReference type="ARBA" id="ARBA00022679"/>
    </source>
</evidence>
<dbReference type="PANTHER" id="PTHR28629">
    <property type="entry name" value="TRIOKINASE/FMN CYCLASE"/>
    <property type="match status" value="1"/>
</dbReference>
<accession>A0A419T7X6</accession>
<dbReference type="PROSITE" id="PS51480">
    <property type="entry name" value="DHAL"/>
    <property type="match status" value="1"/>
</dbReference>
<keyword evidence="11" id="KW-1185">Reference proteome</keyword>
<evidence type="ECO:0000256" key="6">
    <source>
        <dbReference type="ARBA" id="ARBA00022798"/>
    </source>
</evidence>
<comment type="pathway">
    <text evidence="2">Polyol metabolism; glycerol degradation.</text>
</comment>
<dbReference type="GO" id="GO:0019563">
    <property type="term" value="P:glycerol catabolic process"/>
    <property type="evidence" value="ECO:0007669"/>
    <property type="project" value="TreeGrafter"/>
</dbReference>
<keyword evidence="6" id="KW-0319">Glycerol metabolism</keyword>
<reference evidence="10 11" key="1">
    <citation type="submission" date="2016-08" db="EMBL/GenBank/DDBJ databases">
        <title>A new outlook on sporulation: Clostridium algidixylanolyticum.</title>
        <authorList>
            <person name="Poppleton D.I."/>
            <person name="Gribaldo S."/>
        </authorList>
    </citation>
    <scope>NUCLEOTIDE SEQUENCE [LARGE SCALE GENOMIC DNA]</scope>
    <source>
        <strain evidence="10 11">SPL73</strain>
    </source>
</reference>
<evidence type="ECO:0000259" key="9">
    <source>
        <dbReference type="PROSITE" id="PS51480"/>
    </source>
</evidence>